<dbReference type="PANTHER" id="PTHR43744:SF9">
    <property type="entry name" value="POLYGALACTURONAN_RHAMNOGALACTURONAN TRANSPORT SYSTEM PERMEASE PROTEIN YTCP"/>
    <property type="match status" value="1"/>
</dbReference>
<dbReference type="GO" id="GO:0055085">
    <property type="term" value="P:transmembrane transport"/>
    <property type="evidence" value="ECO:0007669"/>
    <property type="project" value="InterPro"/>
</dbReference>
<keyword evidence="2 7" id="KW-0813">Transport</keyword>
<sequence length="295" mass="33058">MKTFTYEGKDSFFKIINTILLLLVVISIVLPVVYIIAASFMNPTVLINEGISFDANDWTVEGYLRVLADSSIIRGFINSFLYSLGFGLMNVLVTMSAAYPMSRKDLLFKKPLIAFFVITMFFGGGLVPTYLLIRNLGMLDTPWALILPGSLSVSHLLLATVFVRGLPDEMMESAKIDGANDIQIFIKMILPLSKPIMFVIFLYSFVGMWNSYFDAMIYISSPELEPLQLVLRRILVQNQPQSNMIGAQTAMAEMQKIAELIKYATIVVSSAPLLIMFPFFQKYFEEGVIQGSIKG</sequence>
<dbReference type="PANTHER" id="PTHR43744">
    <property type="entry name" value="ABC TRANSPORTER PERMEASE PROTEIN MG189-RELATED-RELATED"/>
    <property type="match status" value="1"/>
</dbReference>
<dbReference type="EMBL" id="JACAOA010000018">
    <property type="protein sequence ID" value="MBA5729605.1"/>
    <property type="molecule type" value="Genomic_DNA"/>
</dbReference>
<dbReference type="Proteomes" id="UP000571018">
    <property type="component" value="Unassembled WGS sequence"/>
</dbReference>
<feature type="transmembrane region" description="Helical" evidence="7">
    <location>
        <begin position="260"/>
        <end position="280"/>
    </location>
</feature>
<evidence type="ECO:0000256" key="2">
    <source>
        <dbReference type="ARBA" id="ARBA00022448"/>
    </source>
</evidence>
<keyword evidence="5 7" id="KW-1133">Transmembrane helix</keyword>
<dbReference type="Gene3D" id="1.10.3720.10">
    <property type="entry name" value="MetI-like"/>
    <property type="match status" value="1"/>
</dbReference>
<organism evidence="9 10">
    <name type="scientific">Ruoffia halotolerans</name>
    <dbReference type="NCBI Taxonomy" id="2748684"/>
    <lineage>
        <taxon>Bacteria</taxon>
        <taxon>Bacillati</taxon>
        <taxon>Bacillota</taxon>
        <taxon>Bacilli</taxon>
        <taxon>Lactobacillales</taxon>
        <taxon>Aerococcaceae</taxon>
        <taxon>Ruoffia</taxon>
    </lineage>
</organism>
<dbReference type="CDD" id="cd06261">
    <property type="entry name" value="TM_PBP2"/>
    <property type="match status" value="1"/>
</dbReference>
<proteinExistence type="inferred from homology"/>
<evidence type="ECO:0000256" key="4">
    <source>
        <dbReference type="ARBA" id="ARBA00022692"/>
    </source>
</evidence>
<comment type="caution">
    <text evidence="9">The sequence shown here is derived from an EMBL/GenBank/DDBJ whole genome shotgun (WGS) entry which is preliminary data.</text>
</comment>
<evidence type="ECO:0000256" key="5">
    <source>
        <dbReference type="ARBA" id="ARBA00022989"/>
    </source>
</evidence>
<feature type="transmembrane region" description="Helical" evidence="7">
    <location>
        <begin position="145"/>
        <end position="163"/>
    </location>
</feature>
<reference evidence="9 10" key="1">
    <citation type="submission" date="2020-06" db="EMBL/GenBank/DDBJ databases">
        <title>Reclassification of Facklamia ignava, Facklamia soureckii and Facklami tabacinasalis as Falseniella iganva gen. nov., comb. nov., Hutsoniella ignava gen. nov., comb. nov., and Ruoffia tabacinasalis gen. nov., comb. nov and description of Ruoffia haltotolerans sp. nov., isolated from hypersaline Inland Sea of Qatar.</title>
        <authorList>
            <person name="Fotedar R."/>
            <person name="Sankaranarayanan K."/>
            <person name="Lawson P."/>
            <person name="Caldwell M."/>
            <person name="Zeyara A."/>
            <person name="Al Malki A."/>
            <person name="Ali M."/>
        </authorList>
    </citation>
    <scope>NUCLEOTIDE SEQUENCE [LARGE SCALE GENOMIC DNA]</scope>
    <source>
        <strain evidence="9 10">INB8</strain>
    </source>
</reference>
<accession>A0A839A7T9</accession>
<evidence type="ECO:0000256" key="6">
    <source>
        <dbReference type="ARBA" id="ARBA00023136"/>
    </source>
</evidence>
<dbReference type="InterPro" id="IPR000515">
    <property type="entry name" value="MetI-like"/>
</dbReference>
<evidence type="ECO:0000259" key="8">
    <source>
        <dbReference type="PROSITE" id="PS50928"/>
    </source>
</evidence>
<evidence type="ECO:0000313" key="9">
    <source>
        <dbReference type="EMBL" id="MBA5729605.1"/>
    </source>
</evidence>
<dbReference type="InterPro" id="IPR035906">
    <property type="entry name" value="MetI-like_sf"/>
</dbReference>
<keyword evidence="4 7" id="KW-0812">Transmembrane</keyword>
<name>A0A839A7T9_9LACT</name>
<evidence type="ECO:0000256" key="3">
    <source>
        <dbReference type="ARBA" id="ARBA00022475"/>
    </source>
</evidence>
<feature type="domain" description="ABC transmembrane type-1" evidence="8">
    <location>
        <begin position="76"/>
        <end position="266"/>
    </location>
</feature>
<gene>
    <name evidence="9" type="ORF">HW423_07390</name>
</gene>
<dbReference type="AlphaFoldDB" id="A0A839A7T9"/>
<evidence type="ECO:0000313" key="10">
    <source>
        <dbReference type="Proteomes" id="UP000571018"/>
    </source>
</evidence>
<dbReference type="RefSeq" id="WP_218931295.1">
    <property type="nucleotide sequence ID" value="NZ_JACAOA010000018.1"/>
</dbReference>
<protein>
    <submittedName>
        <fullName evidence="9">Carbohydrate ABC transporter permease</fullName>
    </submittedName>
</protein>
<feature type="transmembrane region" description="Helical" evidence="7">
    <location>
        <begin position="112"/>
        <end position="133"/>
    </location>
</feature>
<keyword evidence="3" id="KW-1003">Cell membrane</keyword>
<dbReference type="PROSITE" id="PS50928">
    <property type="entry name" value="ABC_TM1"/>
    <property type="match status" value="1"/>
</dbReference>
<keyword evidence="6 7" id="KW-0472">Membrane</keyword>
<comment type="subcellular location">
    <subcellularLocation>
        <location evidence="1 7">Cell membrane</location>
        <topology evidence="1 7">Multi-pass membrane protein</topology>
    </subcellularLocation>
</comment>
<feature type="transmembrane region" description="Helical" evidence="7">
    <location>
        <begin position="80"/>
        <end position="100"/>
    </location>
</feature>
<evidence type="ECO:0000256" key="7">
    <source>
        <dbReference type="RuleBase" id="RU363032"/>
    </source>
</evidence>
<feature type="transmembrane region" description="Helical" evidence="7">
    <location>
        <begin position="12"/>
        <end position="37"/>
    </location>
</feature>
<dbReference type="Pfam" id="PF00528">
    <property type="entry name" value="BPD_transp_1"/>
    <property type="match status" value="1"/>
</dbReference>
<dbReference type="GO" id="GO:0005886">
    <property type="term" value="C:plasma membrane"/>
    <property type="evidence" value="ECO:0007669"/>
    <property type="project" value="UniProtKB-SubCell"/>
</dbReference>
<keyword evidence="10" id="KW-1185">Reference proteome</keyword>
<evidence type="ECO:0000256" key="1">
    <source>
        <dbReference type="ARBA" id="ARBA00004651"/>
    </source>
</evidence>
<comment type="similarity">
    <text evidence="7">Belongs to the binding-protein-dependent transport system permease family.</text>
</comment>
<dbReference type="SUPFAM" id="SSF161098">
    <property type="entry name" value="MetI-like"/>
    <property type="match status" value="1"/>
</dbReference>